<dbReference type="STRING" id="2282107.A0A286UKX4"/>
<comment type="caution">
    <text evidence="9">The sequence shown here is derived from an EMBL/GenBank/DDBJ whole genome shotgun (WGS) entry which is preliminary data.</text>
</comment>
<dbReference type="SUPFAM" id="SSF56204">
    <property type="entry name" value="Hect, E3 ligase catalytic domain"/>
    <property type="match status" value="1"/>
</dbReference>
<dbReference type="FunFam" id="3.30.2410.10:FF:000005">
    <property type="entry name" value="E3 ubiquitin-protein ligase TRIP12 isoform X1"/>
    <property type="match status" value="1"/>
</dbReference>
<evidence type="ECO:0000256" key="7">
    <source>
        <dbReference type="SAM" id="MobiDB-lite"/>
    </source>
</evidence>
<dbReference type="EC" id="2.3.2.26" evidence="3"/>
<evidence type="ECO:0000256" key="6">
    <source>
        <dbReference type="PROSITE-ProRule" id="PRU00104"/>
    </source>
</evidence>
<keyword evidence="5 6" id="KW-0833">Ubl conjugation pathway</keyword>
<evidence type="ECO:0000256" key="5">
    <source>
        <dbReference type="ARBA" id="ARBA00022786"/>
    </source>
</evidence>
<dbReference type="Gene3D" id="1.25.10.10">
    <property type="entry name" value="Leucine-rich Repeat Variant"/>
    <property type="match status" value="1"/>
</dbReference>
<feature type="compositionally biased region" description="Basic and acidic residues" evidence="7">
    <location>
        <begin position="197"/>
        <end position="211"/>
    </location>
</feature>
<feature type="compositionally biased region" description="Low complexity" evidence="7">
    <location>
        <begin position="1116"/>
        <end position="1137"/>
    </location>
</feature>
<evidence type="ECO:0000313" key="9">
    <source>
        <dbReference type="EMBL" id="PAV20222.1"/>
    </source>
</evidence>
<dbReference type="Gene3D" id="3.90.1750.10">
    <property type="entry name" value="Hect, E3 ligase catalytic domains"/>
    <property type="match status" value="1"/>
</dbReference>
<feature type="region of interest" description="Disordered" evidence="7">
    <location>
        <begin position="1116"/>
        <end position="1193"/>
    </location>
</feature>
<dbReference type="PANTHER" id="PTHR45670">
    <property type="entry name" value="E3 UBIQUITIN-PROTEIN LIGASE TRIP12"/>
    <property type="match status" value="1"/>
</dbReference>
<feature type="compositionally biased region" description="Polar residues" evidence="7">
    <location>
        <begin position="664"/>
        <end position="678"/>
    </location>
</feature>
<dbReference type="InterPro" id="IPR045322">
    <property type="entry name" value="HECTD1/TRIP12-like"/>
</dbReference>
<dbReference type="GO" id="GO:0000209">
    <property type="term" value="P:protein polyubiquitination"/>
    <property type="evidence" value="ECO:0007669"/>
    <property type="project" value="TreeGrafter"/>
</dbReference>
<dbReference type="SUPFAM" id="SSF48371">
    <property type="entry name" value="ARM repeat"/>
    <property type="match status" value="1"/>
</dbReference>
<evidence type="ECO:0000256" key="2">
    <source>
        <dbReference type="ARBA" id="ARBA00006331"/>
    </source>
</evidence>
<name>A0A286UKX4_9AGAM</name>
<feature type="compositionally biased region" description="Low complexity" evidence="7">
    <location>
        <begin position="1150"/>
        <end position="1185"/>
    </location>
</feature>
<comment type="catalytic activity">
    <reaction evidence="1">
        <text>S-ubiquitinyl-[E2 ubiquitin-conjugating enzyme]-L-cysteine + [acceptor protein]-L-lysine = [E2 ubiquitin-conjugating enzyme]-L-cysteine + N(6)-ubiquitinyl-[acceptor protein]-L-lysine.</text>
        <dbReference type="EC" id="2.3.2.26"/>
    </reaction>
</comment>
<organism evidence="9 10">
    <name type="scientific">Pyrrhoderma noxium</name>
    <dbReference type="NCBI Taxonomy" id="2282107"/>
    <lineage>
        <taxon>Eukaryota</taxon>
        <taxon>Fungi</taxon>
        <taxon>Dikarya</taxon>
        <taxon>Basidiomycota</taxon>
        <taxon>Agaricomycotina</taxon>
        <taxon>Agaricomycetes</taxon>
        <taxon>Hymenochaetales</taxon>
        <taxon>Hymenochaetaceae</taxon>
        <taxon>Pyrrhoderma</taxon>
    </lineage>
</organism>
<dbReference type="PROSITE" id="PS50237">
    <property type="entry name" value="HECT"/>
    <property type="match status" value="1"/>
</dbReference>
<dbReference type="InterPro" id="IPR016024">
    <property type="entry name" value="ARM-type_fold"/>
</dbReference>
<dbReference type="Proteomes" id="UP000217199">
    <property type="component" value="Unassembled WGS sequence"/>
</dbReference>
<dbReference type="FunCoup" id="A0A286UKX4">
    <property type="interactions" value="594"/>
</dbReference>
<dbReference type="EMBL" id="NBII01000004">
    <property type="protein sequence ID" value="PAV20222.1"/>
    <property type="molecule type" value="Genomic_DNA"/>
</dbReference>
<dbReference type="PANTHER" id="PTHR45670:SF1">
    <property type="entry name" value="E3 UBIQUITIN-PROTEIN LIGASE HECTD1"/>
    <property type="match status" value="1"/>
</dbReference>
<dbReference type="OrthoDB" id="423283at2759"/>
<keyword evidence="10" id="KW-1185">Reference proteome</keyword>
<evidence type="ECO:0000256" key="1">
    <source>
        <dbReference type="ARBA" id="ARBA00000885"/>
    </source>
</evidence>
<dbReference type="CDD" id="cd00078">
    <property type="entry name" value="HECTc"/>
    <property type="match status" value="1"/>
</dbReference>
<sequence>MDHERNQQASSSSSQANAASSSTNNTDRAPLRCSSRLRAARDKEREGSALELSTKRNRDQSGKGKAKDAPSDSASAPVRTSKRTRRAVTQPSTLHSLVINEPAKDPKGKKRAIQESVSEDERLLGASSSKRQRRLKKDKDSNQQMQKKSKMASKGKTSAKDKSVPSPGPSRPLDDGESMDVDFTLDSRGDEDEQMHEDEHQMDEHIVNEGDKSDDDDESEDEGEKADEPSGETSLDHRRTIEETMSLFDFGRLGGYMSQLNSRLRTLLNDIKPSADSSSRLIALQELSEILSISTEDTLAGSFQVEDFVRELVRILGGNGGDAAQDDDENDEDAAIAAAIALSTGGDESLEAQLLACRCLANLMEALPGCGHTLVYHGAIPVLCSKLLEISYIDLAEQTLLTLEKISEEYPSAIVRDGGLAALLNFLDFFSIVVQRTAVQAAANCCRSISPEYFPKLREVWPIIRNCLGYADQRLVDFASQCVIRVIDSYHRSHADKLELLVDADLIRAVNILLLPAGGSPVIPANTCTLLMKSMATAARASPTIALALLQADVVTTVYQILTGVAPPADSGSEQGNAESGQGLGGGIADMTIMQNLAHRPKEQVEEALTLVSELMPPLPKDGTFDYKGYSERVLYRMIAKAKVRSDRASRAAANAIAALPGGQSPQSSRAHSPTGGPSTPAEDEAGTPASAPAEASELPPSVPTTSAPAKDAPVDRTELLRQHQQVVNRFMGLILPILVDVYTASVSVPIRIKCLAAILKVICFQDEEQLKLTLKNVPISSFASSILSAKDHPNLMIGGLQMVELLLMKVPDFKASFRREGVLHEIEVLAARPLTPRIKEKEKVKEESKDPDVLPPPELVDVSIPIPPPITIMPSSRRSLDSEDTYTLRARVIRFKYLQNDVESEGDASFLQLRRIVEGLKQPAAQEEQCREVLRDLANIFSSPHTTVSSFELLQSGLVDALLEFSTNSTSAVDLQFRQKAIVEELMSYKGNSKKAPATTPMSILVKKLHESLTRMESFEVTTLSPGIEDSKRNSPSLLARSIRLRLVPEESSDGSRPTSSNIIVSIQAIATFQALNDYLRPRLSGILSTMSGSRLSGMLSALAAGRLPPELLAGGLGLPSSSSQSSLPEPDSTSSIDEPKPERRRSLRLSAKASANSLSEKNTASSSAVPRPLPRLRPLNASLGDDDDDIGNYMDTEVDAEIIEDGDDGVAEKTVNLSVADDGSKVEAQTPDGTRVATPTLTPLGWARPPERSPKDPHMTIYGAIHQHETRKSPGGVMPTNIWSRNDYTVKYKKVSGPRPVPDASDAAIRARSPVSILASLPDDAPHSKILKLLRVFHNLNVAITDDEIIGAQPLSENAFVNNKLTAKLTRQLEEPMIVASSILPDWAMDLPLHFPFLFPFTTRFSFLQSTSFGYARLIMKWQSQNRAQESSRRDESFNLLGRLQRQKVRISRNHVLESAFKVFELYGSSSSILEVEYFDEAGTGLGPTLEFYSMVSREFARRDLKIWKDADSSYPGVYVHHPTGLFPAPVSSDHKDDVEEKRTYVFRIIGQFVAKAMLDSRIIDMTFNKIFLKLVLGMEVPLTIANLRHVDPTLANSLTKIQAFADQTTANRVKSGFGTIEDMMLDFTLPGYDIEIRPGGRDIPVTSENVNEYIHEVIDATIGKGVEPQMKAFREGFSKVFPVTDLQAFSADELGLVFGSAEEDWSIETLSEAMKADHGFNVESSAIRHLMQIMSEYDGPSRRSFLQFITGSPKLPIGGFRGLNPPLTVVRKPHEAPYTPDDYLPSVMTCVNYLKLPQYTSKDVMREKLFTAMNEGVGSFHLS</sequence>
<dbReference type="InterPro" id="IPR057948">
    <property type="entry name" value="TPR_TRIP12_N"/>
</dbReference>
<evidence type="ECO:0000259" key="8">
    <source>
        <dbReference type="PROSITE" id="PS50237"/>
    </source>
</evidence>
<dbReference type="GO" id="GO:0043161">
    <property type="term" value="P:proteasome-mediated ubiquitin-dependent protein catabolic process"/>
    <property type="evidence" value="ECO:0007669"/>
    <property type="project" value="TreeGrafter"/>
</dbReference>
<accession>A0A286UKX4</accession>
<comment type="similarity">
    <text evidence="2">Belongs to the UPL family. K-HECT subfamily.</text>
</comment>
<evidence type="ECO:0000313" key="10">
    <source>
        <dbReference type="Proteomes" id="UP000217199"/>
    </source>
</evidence>
<dbReference type="InterPro" id="IPR035983">
    <property type="entry name" value="Hect_E3_ubiquitin_ligase"/>
</dbReference>
<dbReference type="SMART" id="SM00119">
    <property type="entry name" value="HECTc"/>
    <property type="match status" value="1"/>
</dbReference>
<proteinExistence type="inferred from homology"/>
<feature type="region of interest" description="Disordered" evidence="7">
    <location>
        <begin position="1227"/>
        <end position="1258"/>
    </location>
</feature>
<dbReference type="GO" id="GO:0016607">
    <property type="term" value="C:nuclear speck"/>
    <property type="evidence" value="ECO:0007669"/>
    <property type="project" value="TreeGrafter"/>
</dbReference>
<dbReference type="Pfam" id="PF25579">
    <property type="entry name" value="TPR_TRIP12_N"/>
    <property type="match status" value="1"/>
</dbReference>
<reference evidence="9 10" key="1">
    <citation type="journal article" date="2017" name="Mol. Ecol.">
        <title>Comparative and population genomic landscape of Phellinus noxius: A hypervariable fungus causing root rot in trees.</title>
        <authorList>
            <person name="Chung C.L."/>
            <person name="Lee T.J."/>
            <person name="Akiba M."/>
            <person name="Lee H.H."/>
            <person name="Kuo T.H."/>
            <person name="Liu D."/>
            <person name="Ke H.M."/>
            <person name="Yokoi T."/>
            <person name="Roa M.B."/>
            <person name="Lu M.J."/>
            <person name="Chang Y.Y."/>
            <person name="Ann P.J."/>
            <person name="Tsai J.N."/>
            <person name="Chen C.Y."/>
            <person name="Tzean S.S."/>
            <person name="Ota Y."/>
            <person name="Hattori T."/>
            <person name="Sahashi N."/>
            <person name="Liou R.F."/>
            <person name="Kikuchi T."/>
            <person name="Tsai I.J."/>
        </authorList>
    </citation>
    <scope>NUCLEOTIDE SEQUENCE [LARGE SCALE GENOMIC DNA]</scope>
    <source>
        <strain evidence="9 10">FFPRI411160</strain>
    </source>
</reference>
<feature type="region of interest" description="Disordered" evidence="7">
    <location>
        <begin position="658"/>
        <end position="713"/>
    </location>
</feature>
<dbReference type="Pfam" id="PF00632">
    <property type="entry name" value="HECT"/>
    <property type="match status" value="1"/>
</dbReference>
<dbReference type="InterPro" id="IPR011989">
    <property type="entry name" value="ARM-like"/>
</dbReference>
<feature type="compositionally biased region" description="Low complexity" evidence="7">
    <location>
        <begin position="7"/>
        <end position="26"/>
    </location>
</feature>
<feature type="compositionally biased region" description="Acidic residues" evidence="7">
    <location>
        <begin position="212"/>
        <end position="225"/>
    </location>
</feature>
<dbReference type="GO" id="GO:0061630">
    <property type="term" value="F:ubiquitin protein ligase activity"/>
    <property type="evidence" value="ECO:0007669"/>
    <property type="project" value="UniProtKB-EC"/>
</dbReference>
<gene>
    <name evidence="9" type="ORF">PNOK_0515600</name>
</gene>
<feature type="active site" description="Glycyl thioester intermediate" evidence="6">
    <location>
        <position position="1793"/>
    </location>
</feature>
<dbReference type="Gene3D" id="3.30.2160.10">
    <property type="entry name" value="Hect, E3 ligase catalytic domain"/>
    <property type="match status" value="1"/>
</dbReference>
<dbReference type="GO" id="GO:0016874">
    <property type="term" value="F:ligase activity"/>
    <property type="evidence" value="ECO:0007669"/>
    <property type="project" value="UniProtKB-KW"/>
</dbReference>
<dbReference type="Gene3D" id="3.30.2410.10">
    <property type="entry name" value="Hect, E3 ligase catalytic domain"/>
    <property type="match status" value="1"/>
</dbReference>
<protein>
    <recommendedName>
        <fullName evidence="3">HECT-type E3 ubiquitin transferase</fullName>
        <ecNumber evidence="3">2.3.2.26</ecNumber>
    </recommendedName>
</protein>
<keyword evidence="4" id="KW-0808">Transferase</keyword>
<dbReference type="InterPro" id="IPR000569">
    <property type="entry name" value="HECT_dom"/>
</dbReference>
<evidence type="ECO:0000256" key="4">
    <source>
        <dbReference type="ARBA" id="ARBA00022679"/>
    </source>
</evidence>
<evidence type="ECO:0000256" key="3">
    <source>
        <dbReference type="ARBA" id="ARBA00012485"/>
    </source>
</evidence>
<feature type="compositionally biased region" description="Basic and acidic residues" evidence="7">
    <location>
        <begin position="39"/>
        <end position="70"/>
    </location>
</feature>
<feature type="compositionally biased region" description="Low complexity" evidence="7">
    <location>
        <begin position="687"/>
        <end position="700"/>
    </location>
</feature>
<feature type="region of interest" description="Disordered" evidence="7">
    <location>
        <begin position="1"/>
        <end position="239"/>
    </location>
</feature>
<dbReference type="InParanoid" id="A0A286UKX4"/>
<feature type="domain" description="HECT" evidence="8">
    <location>
        <begin position="1489"/>
        <end position="1826"/>
    </location>
</feature>